<dbReference type="AlphaFoldDB" id="J9FQC5"/>
<protein>
    <submittedName>
        <fullName evidence="1">Uncharacterized protein</fullName>
    </submittedName>
</protein>
<name>J9FQC5_9ZZZZ</name>
<evidence type="ECO:0000313" key="1">
    <source>
        <dbReference type="EMBL" id="EJW97141.1"/>
    </source>
</evidence>
<accession>J9FQC5</accession>
<organism evidence="1">
    <name type="scientific">gut metagenome</name>
    <dbReference type="NCBI Taxonomy" id="749906"/>
    <lineage>
        <taxon>unclassified sequences</taxon>
        <taxon>metagenomes</taxon>
        <taxon>organismal metagenomes</taxon>
    </lineage>
</organism>
<sequence>MLLPMLINLIQGNCLDKRHCNEPSLGLISLLQVDRKCKYLPSV</sequence>
<proteinExistence type="predicted"/>
<comment type="caution">
    <text evidence="1">The sequence shown here is derived from an EMBL/GenBank/DDBJ whole genome shotgun (WGS) entry which is preliminary data.</text>
</comment>
<dbReference type="EMBL" id="AMCI01004920">
    <property type="protein sequence ID" value="EJW97141.1"/>
    <property type="molecule type" value="Genomic_DNA"/>
</dbReference>
<gene>
    <name evidence="1" type="ORF">EVA_14752</name>
</gene>
<reference evidence="1" key="1">
    <citation type="journal article" date="2012" name="PLoS ONE">
        <title>Gene sets for utilization of primary and secondary nutrition supplies in the distal gut of endangered iberian lynx.</title>
        <authorList>
            <person name="Alcaide M."/>
            <person name="Messina E."/>
            <person name="Richter M."/>
            <person name="Bargiela R."/>
            <person name="Peplies J."/>
            <person name="Huws S.A."/>
            <person name="Newbold C.J."/>
            <person name="Golyshin P.N."/>
            <person name="Simon M.A."/>
            <person name="Lopez G."/>
            <person name="Yakimov M.M."/>
            <person name="Ferrer M."/>
        </authorList>
    </citation>
    <scope>NUCLEOTIDE SEQUENCE</scope>
</reference>